<dbReference type="Proteomes" id="UP001529510">
    <property type="component" value="Unassembled WGS sequence"/>
</dbReference>
<dbReference type="EMBL" id="JAMKFB020000017">
    <property type="protein sequence ID" value="KAL0170917.1"/>
    <property type="molecule type" value="Genomic_DNA"/>
</dbReference>
<protein>
    <submittedName>
        <fullName evidence="2">Uncharacterized protein</fullName>
    </submittedName>
</protein>
<sequence length="50" mass="5673">HSQSFASSRGASSTSLEELRETARRLTSDSCLRQRAYKIITRQKTVQSED</sequence>
<reference evidence="2 3" key="1">
    <citation type="submission" date="2024-05" db="EMBL/GenBank/DDBJ databases">
        <title>Genome sequencing and assembly of Indian major carp, Cirrhinus mrigala (Hamilton, 1822).</title>
        <authorList>
            <person name="Mohindra V."/>
            <person name="Chowdhury L.M."/>
            <person name="Lal K."/>
            <person name="Jena J.K."/>
        </authorList>
    </citation>
    <scope>NUCLEOTIDE SEQUENCE [LARGE SCALE GENOMIC DNA]</scope>
    <source>
        <strain evidence="2">CM1030</strain>
        <tissue evidence="2">Blood</tissue>
    </source>
</reference>
<feature type="region of interest" description="Disordered" evidence="1">
    <location>
        <begin position="1"/>
        <end position="26"/>
    </location>
</feature>
<keyword evidence="3" id="KW-1185">Reference proteome</keyword>
<feature type="compositionally biased region" description="Basic and acidic residues" evidence="1">
    <location>
        <begin position="17"/>
        <end position="26"/>
    </location>
</feature>
<comment type="caution">
    <text evidence="2">The sequence shown here is derived from an EMBL/GenBank/DDBJ whole genome shotgun (WGS) entry which is preliminary data.</text>
</comment>
<dbReference type="AlphaFoldDB" id="A0ABD0PAG8"/>
<accession>A0ABD0PAG8</accession>
<feature type="non-terminal residue" evidence="2">
    <location>
        <position position="1"/>
    </location>
</feature>
<feature type="compositionally biased region" description="Low complexity" evidence="1">
    <location>
        <begin position="1"/>
        <end position="15"/>
    </location>
</feature>
<name>A0ABD0PAG8_CIRMR</name>
<proteinExistence type="predicted"/>
<gene>
    <name evidence="2" type="ORF">M9458_035513</name>
</gene>
<evidence type="ECO:0000313" key="3">
    <source>
        <dbReference type="Proteomes" id="UP001529510"/>
    </source>
</evidence>
<organism evidence="2 3">
    <name type="scientific">Cirrhinus mrigala</name>
    <name type="common">Mrigala</name>
    <dbReference type="NCBI Taxonomy" id="683832"/>
    <lineage>
        <taxon>Eukaryota</taxon>
        <taxon>Metazoa</taxon>
        <taxon>Chordata</taxon>
        <taxon>Craniata</taxon>
        <taxon>Vertebrata</taxon>
        <taxon>Euteleostomi</taxon>
        <taxon>Actinopterygii</taxon>
        <taxon>Neopterygii</taxon>
        <taxon>Teleostei</taxon>
        <taxon>Ostariophysi</taxon>
        <taxon>Cypriniformes</taxon>
        <taxon>Cyprinidae</taxon>
        <taxon>Labeoninae</taxon>
        <taxon>Labeonini</taxon>
        <taxon>Cirrhinus</taxon>
    </lineage>
</organism>
<evidence type="ECO:0000256" key="1">
    <source>
        <dbReference type="SAM" id="MobiDB-lite"/>
    </source>
</evidence>
<evidence type="ECO:0000313" key="2">
    <source>
        <dbReference type="EMBL" id="KAL0170917.1"/>
    </source>
</evidence>